<feature type="compositionally biased region" description="Basic and acidic residues" evidence="1">
    <location>
        <begin position="295"/>
        <end position="308"/>
    </location>
</feature>
<organism evidence="4">
    <name type="scientific">Guillardia theta (strain CCMP2712)</name>
    <name type="common">Cryptophyte</name>
    <dbReference type="NCBI Taxonomy" id="905079"/>
    <lineage>
        <taxon>Eukaryota</taxon>
        <taxon>Cryptophyceae</taxon>
        <taxon>Pyrenomonadales</taxon>
        <taxon>Geminigeraceae</taxon>
        <taxon>Guillardia</taxon>
    </lineage>
</organism>
<dbReference type="AlphaFoldDB" id="L1J3H0"/>
<evidence type="ECO:0000256" key="2">
    <source>
        <dbReference type="SAM" id="Phobius"/>
    </source>
</evidence>
<dbReference type="Proteomes" id="UP000011087">
    <property type="component" value="Unassembled WGS sequence"/>
</dbReference>
<keyword evidence="6" id="KW-1185">Reference proteome</keyword>
<dbReference type="EMBL" id="JH993015">
    <property type="protein sequence ID" value="EKX42640.1"/>
    <property type="molecule type" value="Genomic_DNA"/>
</dbReference>
<dbReference type="PANTHER" id="PTHR35551">
    <property type="match status" value="1"/>
</dbReference>
<feature type="transmembrane region" description="Helical" evidence="2">
    <location>
        <begin position="116"/>
        <end position="134"/>
    </location>
</feature>
<protein>
    <recommendedName>
        <fullName evidence="7">Thylakoid membrane protein</fullName>
    </recommendedName>
</protein>
<dbReference type="RefSeq" id="XP_005829620.1">
    <property type="nucleotide sequence ID" value="XM_005829563.1"/>
</dbReference>
<dbReference type="eggNOG" id="ENOG502QQU9">
    <property type="taxonomic scope" value="Eukaryota"/>
</dbReference>
<dbReference type="OrthoDB" id="1882189at2759"/>
<feature type="chain" id="PRO_5008770809" description="Thylakoid membrane protein" evidence="3">
    <location>
        <begin position="18"/>
        <end position="308"/>
    </location>
</feature>
<feature type="transmembrane region" description="Helical" evidence="2">
    <location>
        <begin position="90"/>
        <end position="110"/>
    </location>
</feature>
<reference evidence="6" key="2">
    <citation type="submission" date="2012-11" db="EMBL/GenBank/DDBJ databases">
        <authorList>
            <person name="Kuo A."/>
            <person name="Curtis B.A."/>
            <person name="Tanifuji G."/>
            <person name="Burki F."/>
            <person name="Gruber A."/>
            <person name="Irimia M."/>
            <person name="Maruyama S."/>
            <person name="Arias M.C."/>
            <person name="Ball S.G."/>
            <person name="Gile G.H."/>
            <person name="Hirakawa Y."/>
            <person name="Hopkins J.F."/>
            <person name="Rensing S.A."/>
            <person name="Schmutz J."/>
            <person name="Symeonidi A."/>
            <person name="Elias M."/>
            <person name="Eveleigh R.J."/>
            <person name="Herman E.K."/>
            <person name="Klute M.J."/>
            <person name="Nakayama T."/>
            <person name="Obornik M."/>
            <person name="Reyes-Prieto A."/>
            <person name="Armbrust E.V."/>
            <person name="Aves S.J."/>
            <person name="Beiko R.G."/>
            <person name="Coutinho P."/>
            <person name="Dacks J.B."/>
            <person name="Durnford D.G."/>
            <person name="Fast N.M."/>
            <person name="Green B.R."/>
            <person name="Grisdale C."/>
            <person name="Hempe F."/>
            <person name="Henrissat B."/>
            <person name="Hoppner M.P."/>
            <person name="Ishida K.-I."/>
            <person name="Kim E."/>
            <person name="Koreny L."/>
            <person name="Kroth P.G."/>
            <person name="Liu Y."/>
            <person name="Malik S.-B."/>
            <person name="Maier U.G."/>
            <person name="McRose D."/>
            <person name="Mock T."/>
            <person name="Neilson J.A."/>
            <person name="Onodera N.T."/>
            <person name="Poole A.M."/>
            <person name="Pritham E.J."/>
            <person name="Richards T.A."/>
            <person name="Rocap G."/>
            <person name="Roy S.W."/>
            <person name="Sarai C."/>
            <person name="Schaack S."/>
            <person name="Shirato S."/>
            <person name="Slamovits C.H."/>
            <person name="Spencer D.F."/>
            <person name="Suzuki S."/>
            <person name="Worden A.Z."/>
            <person name="Zauner S."/>
            <person name="Barry K."/>
            <person name="Bell C."/>
            <person name="Bharti A.K."/>
            <person name="Crow J.A."/>
            <person name="Grimwood J."/>
            <person name="Kramer R."/>
            <person name="Lindquist E."/>
            <person name="Lucas S."/>
            <person name="Salamov A."/>
            <person name="McFadden G.I."/>
            <person name="Lane C.E."/>
            <person name="Keeling P.J."/>
            <person name="Gray M.W."/>
            <person name="Grigoriev I.V."/>
            <person name="Archibald J.M."/>
        </authorList>
    </citation>
    <scope>NUCLEOTIDE SEQUENCE</scope>
    <source>
        <strain evidence="6">CCMP2712</strain>
    </source>
</reference>
<keyword evidence="2" id="KW-0472">Membrane</keyword>
<dbReference type="HOGENOM" id="CLU_904460_0_0_1"/>
<reference evidence="4 6" key="1">
    <citation type="journal article" date="2012" name="Nature">
        <title>Algal genomes reveal evolutionary mosaicism and the fate of nucleomorphs.</title>
        <authorList>
            <consortium name="DOE Joint Genome Institute"/>
            <person name="Curtis B.A."/>
            <person name="Tanifuji G."/>
            <person name="Burki F."/>
            <person name="Gruber A."/>
            <person name="Irimia M."/>
            <person name="Maruyama S."/>
            <person name="Arias M.C."/>
            <person name="Ball S.G."/>
            <person name="Gile G.H."/>
            <person name="Hirakawa Y."/>
            <person name="Hopkins J.F."/>
            <person name="Kuo A."/>
            <person name="Rensing S.A."/>
            <person name="Schmutz J."/>
            <person name="Symeonidi A."/>
            <person name="Elias M."/>
            <person name="Eveleigh R.J."/>
            <person name="Herman E.K."/>
            <person name="Klute M.J."/>
            <person name="Nakayama T."/>
            <person name="Obornik M."/>
            <person name="Reyes-Prieto A."/>
            <person name="Armbrust E.V."/>
            <person name="Aves S.J."/>
            <person name="Beiko R.G."/>
            <person name="Coutinho P."/>
            <person name="Dacks J.B."/>
            <person name="Durnford D.G."/>
            <person name="Fast N.M."/>
            <person name="Green B.R."/>
            <person name="Grisdale C.J."/>
            <person name="Hempel F."/>
            <person name="Henrissat B."/>
            <person name="Hoppner M.P."/>
            <person name="Ishida K."/>
            <person name="Kim E."/>
            <person name="Koreny L."/>
            <person name="Kroth P.G."/>
            <person name="Liu Y."/>
            <person name="Malik S.B."/>
            <person name="Maier U.G."/>
            <person name="McRose D."/>
            <person name="Mock T."/>
            <person name="Neilson J.A."/>
            <person name="Onodera N.T."/>
            <person name="Poole A.M."/>
            <person name="Pritham E.J."/>
            <person name="Richards T.A."/>
            <person name="Rocap G."/>
            <person name="Roy S.W."/>
            <person name="Sarai C."/>
            <person name="Schaack S."/>
            <person name="Shirato S."/>
            <person name="Slamovits C.H."/>
            <person name="Spencer D.F."/>
            <person name="Suzuki S."/>
            <person name="Worden A.Z."/>
            <person name="Zauner S."/>
            <person name="Barry K."/>
            <person name="Bell C."/>
            <person name="Bharti A.K."/>
            <person name="Crow J.A."/>
            <person name="Grimwood J."/>
            <person name="Kramer R."/>
            <person name="Lindquist E."/>
            <person name="Lucas S."/>
            <person name="Salamov A."/>
            <person name="McFadden G.I."/>
            <person name="Lane C.E."/>
            <person name="Keeling P.J."/>
            <person name="Gray M.W."/>
            <person name="Grigoriev I.V."/>
            <person name="Archibald J.M."/>
        </authorList>
    </citation>
    <scope>NUCLEOTIDE SEQUENCE</scope>
    <source>
        <strain evidence="4 6">CCMP2712</strain>
    </source>
</reference>
<evidence type="ECO:0000256" key="3">
    <source>
        <dbReference type="SAM" id="SignalP"/>
    </source>
</evidence>
<dbReference type="Pfam" id="PF11016">
    <property type="entry name" value="DUF2854"/>
    <property type="match status" value="1"/>
</dbReference>
<dbReference type="EnsemblProtists" id="EKX42640">
    <property type="protein sequence ID" value="EKX42640"/>
    <property type="gene ID" value="GUITHDRAFT_111319"/>
</dbReference>
<dbReference type="STRING" id="905079.L1J3H0"/>
<dbReference type="PaxDb" id="55529-EKX42640"/>
<evidence type="ECO:0000256" key="1">
    <source>
        <dbReference type="SAM" id="MobiDB-lite"/>
    </source>
</evidence>
<feature type="signal peptide" evidence="3">
    <location>
        <begin position="1"/>
        <end position="17"/>
    </location>
</feature>
<evidence type="ECO:0008006" key="7">
    <source>
        <dbReference type="Google" id="ProtNLM"/>
    </source>
</evidence>
<sequence>MYLKSLFVLMATPMVLGFSPSLSLQSGRLAMKPSASPRSSIFSARQRPSRAAALSLRAQQGPREDGLSPLTGGGFSNKGEPTVQIRGFSLANLTLGLGIFITLFSFYQYFTNQNSLTSLGFVYGLPIALGGFALKYAEILPVDVDTDERGEAIFAEKANEILRKVRADVTRHRYGDDAHLDSSLEKLGLVVEGKGFPQMQKIVIKNEGGELAFTMVFQSKDTPYKGKTWADPVRVKRYETFFGGDVNAEVIKVSKEERLVAIKLTTGERKRGKGTIDSDTGVSAGGAMRMEASPQDDKEDKVKKQMEV</sequence>
<keyword evidence="2" id="KW-0812">Transmembrane</keyword>
<proteinExistence type="predicted"/>
<evidence type="ECO:0000313" key="6">
    <source>
        <dbReference type="Proteomes" id="UP000011087"/>
    </source>
</evidence>
<dbReference type="GeneID" id="17299299"/>
<dbReference type="PANTHER" id="PTHR35551:SF1">
    <property type="entry name" value="ACCLIMATION OF PHOTOSYNTHESIS TO ENVIRONMENT"/>
    <property type="match status" value="1"/>
</dbReference>
<reference evidence="5" key="3">
    <citation type="submission" date="2016-03" db="UniProtKB">
        <authorList>
            <consortium name="EnsemblProtists"/>
        </authorList>
    </citation>
    <scope>IDENTIFICATION</scope>
</reference>
<dbReference type="InterPro" id="IPR021275">
    <property type="entry name" value="DUF2854"/>
</dbReference>
<gene>
    <name evidence="4" type="ORF">GUITHDRAFT_111319</name>
</gene>
<name>L1J3H0_GUITC</name>
<feature type="region of interest" description="Disordered" evidence="1">
    <location>
        <begin position="270"/>
        <end position="308"/>
    </location>
</feature>
<accession>L1J3H0</accession>
<keyword evidence="2" id="KW-1133">Transmembrane helix</keyword>
<evidence type="ECO:0000313" key="5">
    <source>
        <dbReference type="EnsemblProtists" id="EKX42640"/>
    </source>
</evidence>
<keyword evidence="3" id="KW-0732">Signal</keyword>
<dbReference type="KEGG" id="gtt:GUITHDRAFT_111319"/>
<dbReference type="OMA" id="LAFTMVW"/>
<feature type="region of interest" description="Disordered" evidence="1">
    <location>
        <begin position="53"/>
        <end position="75"/>
    </location>
</feature>
<evidence type="ECO:0000313" key="4">
    <source>
        <dbReference type="EMBL" id="EKX42640.1"/>
    </source>
</evidence>